<feature type="compositionally biased region" description="Low complexity" evidence="3">
    <location>
        <begin position="83"/>
        <end position="95"/>
    </location>
</feature>
<dbReference type="GO" id="GO:0003723">
    <property type="term" value="F:RNA binding"/>
    <property type="evidence" value="ECO:0007669"/>
    <property type="project" value="EnsemblFungi"/>
</dbReference>
<feature type="compositionally biased region" description="Basic residues" evidence="3">
    <location>
        <begin position="181"/>
        <end position="197"/>
    </location>
</feature>
<evidence type="ECO:0000313" key="5">
    <source>
        <dbReference type="EMBL" id="CEP60070.1"/>
    </source>
</evidence>
<dbReference type="Pfam" id="PF18592">
    <property type="entry name" value="Tho1_MOS11_C"/>
    <property type="match status" value="1"/>
</dbReference>
<feature type="compositionally biased region" description="Basic and acidic residues" evidence="3">
    <location>
        <begin position="59"/>
        <end position="72"/>
    </location>
</feature>
<dbReference type="InterPro" id="IPR003034">
    <property type="entry name" value="SAP_dom"/>
</dbReference>
<gene>
    <name evidence="5" type="ORF">LALA0_S01e02344g</name>
</gene>
<dbReference type="STRING" id="1245769.A0A0C7MX96"/>
<dbReference type="EMBL" id="LN736360">
    <property type="protein sequence ID" value="CEP60070.1"/>
    <property type="molecule type" value="Genomic_DNA"/>
</dbReference>
<dbReference type="InterPro" id="IPR036361">
    <property type="entry name" value="SAP_dom_sf"/>
</dbReference>
<feature type="compositionally biased region" description="Basic and acidic residues" evidence="3">
    <location>
        <begin position="12"/>
        <end position="43"/>
    </location>
</feature>
<dbReference type="SUPFAM" id="SSF68906">
    <property type="entry name" value="SAP domain"/>
    <property type="match status" value="1"/>
</dbReference>
<keyword evidence="6" id="KW-1185">Reference proteome</keyword>
<dbReference type="Gene3D" id="1.10.720.30">
    <property type="entry name" value="SAP domain"/>
    <property type="match status" value="1"/>
</dbReference>
<sequence length="197" mass="22172">MATYAQQTVKQLQKELESRKLSTNGIKKDLIARLEAHDAEKSQPTDAQQEEPQQSEISETAKVEKPEDKPEEAVVPETEEPTTTETPPEQQPIAPVAEHSSDSSSTQIKPKAFSPEEAKAKALEHLQVKLRRARKFADDESTIQSLERQINRIQKFGLDQTTQLAQELGFGKGPENTIARRGNKKSHRKNPKNNNRK</sequence>
<reference evidence="5 6" key="1">
    <citation type="submission" date="2014-12" db="EMBL/GenBank/DDBJ databases">
        <authorList>
            <person name="Neuveglise Cecile"/>
        </authorList>
    </citation>
    <scope>NUCLEOTIDE SEQUENCE [LARGE SCALE GENOMIC DNA]</scope>
    <source>
        <strain evidence="5 6">CBS 12615</strain>
    </source>
</reference>
<dbReference type="GO" id="GO:0005634">
    <property type="term" value="C:nucleus"/>
    <property type="evidence" value="ECO:0007669"/>
    <property type="project" value="TreeGrafter"/>
</dbReference>
<name>A0A0C7MX96_9SACH</name>
<dbReference type="AlphaFoldDB" id="A0A0C7MX96"/>
<dbReference type="HOGENOM" id="CLU_088651_1_0_1"/>
<dbReference type="PANTHER" id="PTHR46551:SF1">
    <property type="entry name" value="SAP DOMAIN-CONTAINING RIBONUCLEOPROTEIN"/>
    <property type="match status" value="1"/>
</dbReference>
<dbReference type="GO" id="GO:0022618">
    <property type="term" value="P:protein-RNA complex assembly"/>
    <property type="evidence" value="ECO:0007669"/>
    <property type="project" value="EnsemblFungi"/>
</dbReference>
<evidence type="ECO:0000256" key="2">
    <source>
        <dbReference type="ARBA" id="ARBA00046328"/>
    </source>
</evidence>
<accession>A0A0C7MX96</accession>
<organism evidence="5 6">
    <name type="scientific">Lachancea lanzarotensis</name>
    <dbReference type="NCBI Taxonomy" id="1245769"/>
    <lineage>
        <taxon>Eukaryota</taxon>
        <taxon>Fungi</taxon>
        <taxon>Dikarya</taxon>
        <taxon>Ascomycota</taxon>
        <taxon>Saccharomycotina</taxon>
        <taxon>Saccharomycetes</taxon>
        <taxon>Saccharomycetales</taxon>
        <taxon>Saccharomycetaceae</taxon>
        <taxon>Lachancea</taxon>
    </lineage>
</organism>
<comment type="similarity">
    <text evidence="2">Belongs to the SAP domain-containing ribonucleoprotein family.</text>
</comment>
<dbReference type="GO" id="GO:0003690">
    <property type="term" value="F:double-stranded DNA binding"/>
    <property type="evidence" value="ECO:0007669"/>
    <property type="project" value="EnsemblFungi"/>
</dbReference>
<dbReference type="InterPro" id="IPR040746">
    <property type="entry name" value="THO1_MOS11_C"/>
</dbReference>
<dbReference type="GO" id="GO:0006368">
    <property type="term" value="P:transcription elongation by RNA polymerase II"/>
    <property type="evidence" value="ECO:0007669"/>
    <property type="project" value="EnsemblFungi"/>
</dbReference>
<feature type="domain" description="SAP" evidence="4">
    <location>
        <begin position="4"/>
        <end position="38"/>
    </location>
</feature>
<protein>
    <submittedName>
        <fullName evidence="5">LALA0S01e02344g1_1</fullName>
    </submittedName>
</protein>
<feature type="region of interest" description="Disordered" evidence="3">
    <location>
        <begin position="1"/>
        <end position="118"/>
    </location>
</feature>
<dbReference type="SMART" id="SM00513">
    <property type="entry name" value="SAP"/>
    <property type="match status" value="1"/>
</dbReference>
<dbReference type="PROSITE" id="PS50800">
    <property type="entry name" value="SAP"/>
    <property type="match status" value="1"/>
</dbReference>
<feature type="compositionally biased region" description="Polar residues" evidence="3">
    <location>
        <begin position="1"/>
        <end position="11"/>
    </location>
</feature>
<evidence type="ECO:0000256" key="3">
    <source>
        <dbReference type="SAM" id="MobiDB-lite"/>
    </source>
</evidence>
<feature type="region of interest" description="Disordered" evidence="3">
    <location>
        <begin position="167"/>
        <end position="197"/>
    </location>
</feature>
<dbReference type="RefSeq" id="XP_022626315.1">
    <property type="nucleotide sequence ID" value="XM_022774194.1"/>
</dbReference>
<dbReference type="InterPro" id="IPR052240">
    <property type="entry name" value="SAP_domain_ribonucleoprotein"/>
</dbReference>
<dbReference type="GO" id="GO:0016973">
    <property type="term" value="P:poly(A)+ mRNA export from nucleus"/>
    <property type="evidence" value="ECO:0007669"/>
    <property type="project" value="EnsemblFungi"/>
</dbReference>
<keyword evidence="1" id="KW-0597">Phosphoprotein</keyword>
<evidence type="ECO:0000313" key="6">
    <source>
        <dbReference type="Proteomes" id="UP000054304"/>
    </source>
</evidence>
<dbReference type="PANTHER" id="PTHR46551">
    <property type="entry name" value="SAP DOMAIN-CONTAINING RIBONUCLEOPROTEIN"/>
    <property type="match status" value="1"/>
</dbReference>
<dbReference type="OrthoDB" id="445357at2759"/>
<proteinExistence type="inferred from homology"/>
<evidence type="ECO:0000259" key="4">
    <source>
        <dbReference type="PROSITE" id="PS50800"/>
    </source>
</evidence>
<evidence type="ECO:0000256" key="1">
    <source>
        <dbReference type="ARBA" id="ARBA00022553"/>
    </source>
</evidence>
<dbReference type="Proteomes" id="UP000054304">
    <property type="component" value="Unassembled WGS sequence"/>
</dbReference>
<dbReference type="GO" id="GO:0003682">
    <property type="term" value="F:chromatin binding"/>
    <property type="evidence" value="ECO:0007669"/>
    <property type="project" value="EnsemblFungi"/>
</dbReference>
<dbReference type="GeneID" id="34683441"/>
<dbReference type="Pfam" id="PF02037">
    <property type="entry name" value="SAP"/>
    <property type="match status" value="1"/>
</dbReference>